<evidence type="ECO:0000256" key="1">
    <source>
        <dbReference type="SAM" id="SignalP"/>
    </source>
</evidence>
<evidence type="ECO:0000313" key="3">
    <source>
        <dbReference type="Proteomes" id="UP000254512"/>
    </source>
</evidence>
<name>A0A377HRY1_GRIHO</name>
<dbReference type="Proteomes" id="UP000254512">
    <property type="component" value="Unassembled WGS sequence"/>
</dbReference>
<dbReference type="STRING" id="673.AL542_10145"/>
<accession>A0A377HRY1</accession>
<proteinExistence type="predicted"/>
<dbReference type="AlphaFoldDB" id="A0A377HRY1"/>
<feature type="signal peptide" evidence="1">
    <location>
        <begin position="1"/>
        <end position="23"/>
    </location>
</feature>
<reference evidence="2 3" key="1">
    <citation type="submission" date="2018-06" db="EMBL/GenBank/DDBJ databases">
        <authorList>
            <consortium name="Pathogen Informatics"/>
            <person name="Doyle S."/>
        </authorList>
    </citation>
    <scope>NUCLEOTIDE SEQUENCE [LARGE SCALE GENOMIC DNA]</scope>
    <source>
        <strain evidence="2 3">NCTC11645</strain>
    </source>
</reference>
<dbReference type="EMBL" id="UGHD01000002">
    <property type="protein sequence ID" value="STO58482.1"/>
    <property type="molecule type" value="Genomic_DNA"/>
</dbReference>
<dbReference type="InterPro" id="IPR021302">
    <property type="entry name" value="DUF2780_VcgC/VcgE"/>
</dbReference>
<dbReference type="RefSeq" id="WP_114994805.1">
    <property type="nucleotide sequence ID" value="NZ_CABMOB010000001.1"/>
</dbReference>
<sequence>MLHKVNTIALCALLGVVSIPVQATDLDSLLGSAEKQATSLLGGMGSETASSPLTALLSSDLAVSDKQAAGGAGAMLAMAYQTLGENQSSELLKLVPGMDSLASMIPGNLGSNLSNMESVGNVFNVLGMDAGMVQKFAPVILKYLTGQGASQSLISDLASAWGTAS</sequence>
<dbReference type="Pfam" id="PF11075">
    <property type="entry name" value="DUF2780"/>
    <property type="match status" value="1"/>
</dbReference>
<gene>
    <name evidence="2" type="ORF">NCTC11645_02926</name>
</gene>
<feature type="chain" id="PRO_5017052863" evidence="1">
    <location>
        <begin position="24"/>
        <end position="165"/>
    </location>
</feature>
<evidence type="ECO:0000313" key="2">
    <source>
        <dbReference type="EMBL" id="STO58482.1"/>
    </source>
</evidence>
<protein>
    <submittedName>
        <fullName evidence="2">Protein of uncharacterized function VcgC/VcgE (DUF2780)</fullName>
    </submittedName>
</protein>
<organism evidence="2 3">
    <name type="scientific">Grimontia hollisae</name>
    <name type="common">Vibrio hollisae</name>
    <dbReference type="NCBI Taxonomy" id="673"/>
    <lineage>
        <taxon>Bacteria</taxon>
        <taxon>Pseudomonadati</taxon>
        <taxon>Pseudomonadota</taxon>
        <taxon>Gammaproteobacteria</taxon>
        <taxon>Vibrionales</taxon>
        <taxon>Vibrionaceae</taxon>
        <taxon>Grimontia</taxon>
    </lineage>
</organism>
<keyword evidence="1" id="KW-0732">Signal</keyword>